<evidence type="ECO:0000313" key="2">
    <source>
        <dbReference type="Proteomes" id="UP000593567"/>
    </source>
</evidence>
<gene>
    <name evidence="1" type="ORF">EB796_003577</name>
</gene>
<accession>A0A7J7KJJ8</accession>
<proteinExistence type="predicted"/>
<dbReference type="EMBL" id="VXIV02000469">
    <property type="protein sequence ID" value="KAF6038101.1"/>
    <property type="molecule type" value="Genomic_DNA"/>
</dbReference>
<protein>
    <submittedName>
        <fullName evidence="1">Uncharacterized protein</fullName>
    </submittedName>
</protein>
<comment type="caution">
    <text evidence="1">The sequence shown here is derived from an EMBL/GenBank/DDBJ whole genome shotgun (WGS) entry which is preliminary data.</text>
</comment>
<dbReference type="OrthoDB" id="2423195at2759"/>
<name>A0A7J7KJJ8_BUGNE</name>
<sequence length="435" mass="50754">MQLSLHDIIFLCYKQSLQAYSKEDSRHILALVTYSDLLQLVHKLPAVLCSLRYIADELSYQYSRRTVGTTLIKNVLAEHSDLKPHFEKLMEVWNKLSAIEDGHLLSTDSPLQRFLIDRHTVTSSLPYRLVERLVGAHNGMVETNESQTEKPLSKVTEQDLVILKSEEEVLNLVSSYRESDGEPATYNWKDINKQVLVKYLSNKPKIVCLKDQLPFYQFSEDSDVALKLRSINDSQEVLEEQACSEILELLENCNISTRQEQRMQNLTFLLKELEIDYIRDTFKRDSPITITSSAKLKHVRHVWLLVKYEQTHQLLKSNHKVFDDVSLDCKVAFPRNLEAELHDEVHHKGSNTRRLMMLLFEYIVLGLNHEIVRERQDVSYPSQSLKDGLKTYLMSIHKKDLSDQVMNPDSVLQKLQVRHAAKTWINIWRKYTNFQ</sequence>
<keyword evidence="2" id="KW-1185">Reference proteome</keyword>
<reference evidence="1" key="1">
    <citation type="submission" date="2020-06" db="EMBL/GenBank/DDBJ databases">
        <title>Draft genome of Bugula neritina, a colonial animal packing powerful symbionts and potential medicines.</title>
        <authorList>
            <person name="Rayko M."/>
        </authorList>
    </citation>
    <scope>NUCLEOTIDE SEQUENCE [LARGE SCALE GENOMIC DNA]</scope>
    <source>
        <strain evidence="1">Kwan_BN1</strain>
    </source>
</reference>
<dbReference type="AlphaFoldDB" id="A0A7J7KJJ8"/>
<organism evidence="1 2">
    <name type="scientific">Bugula neritina</name>
    <name type="common">Brown bryozoan</name>
    <name type="synonym">Sertularia neritina</name>
    <dbReference type="NCBI Taxonomy" id="10212"/>
    <lineage>
        <taxon>Eukaryota</taxon>
        <taxon>Metazoa</taxon>
        <taxon>Spiralia</taxon>
        <taxon>Lophotrochozoa</taxon>
        <taxon>Bryozoa</taxon>
        <taxon>Gymnolaemata</taxon>
        <taxon>Cheilostomatida</taxon>
        <taxon>Flustrina</taxon>
        <taxon>Buguloidea</taxon>
        <taxon>Bugulidae</taxon>
        <taxon>Bugula</taxon>
    </lineage>
</organism>
<dbReference type="Proteomes" id="UP000593567">
    <property type="component" value="Unassembled WGS sequence"/>
</dbReference>
<evidence type="ECO:0000313" key="1">
    <source>
        <dbReference type="EMBL" id="KAF6038101.1"/>
    </source>
</evidence>